<dbReference type="Proteomes" id="UP001396334">
    <property type="component" value="Unassembled WGS sequence"/>
</dbReference>
<evidence type="ECO:0000313" key="3">
    <source>
        <dbReference type="Proteomes" id="UP001396334"/>
    </source>
</evidence>
<keyword evidence="3" id="KW-1185">Reference proteome</keyword>
<sequence>MAPASADLIRPPLFFPRVLRRRSPSFHPDFGVLLRTLWLFVRGSSSRRFRVYPPEPWQFGRYGHLTGGGCGRASDGRFLM</sequence>
<proteinExistence type="predicted"/>
<evidence type="ECO:0000313" key="2">
    <source>
        <dbReference type="EMBL" id="KAK9024043.1"/>
    </source>
</evidence>
<name>A0ABR2SFS1_9ROSI</name>
<dbReference type="EMBL" id="JBBPBN010000015">
    <property type="protein sequence ID" value="KAK9024043.1"/>
    <property type="molecule type" value="Genomic_DNA"/>
</dbReference>
<evidence type="ECO:0000313" key="1">
    <source>
        <dbReference type="EMBL" id="KAK9024030.1"/>
    </source>
</evidence>
<dbReference type="EMBL" id="JBBPBN010000015">
    <property type="protein sequence ID" value="KAK9024030.1"/>
    <property type="molecule type" value="Genomic_DNA"/>
</dbReference>
<protein>
    <submittedName>
        <fullName evidence="2">Uncharacterized protein</fullName>
    </submittedName>
</protein>
<comment type="caution">
    <text evidence="2">The sequence shown here is derived from an EMBL/GenBank/DDBJ whole genome shotgun (WGS) entry which is preliminary data.</text>
</comment>
<organism evidence="2 3">
    <name type="scientific">Hibiscus sabdariffa</name>
    <name type="common">roselle</name>
    <dbReference type="NCBI Taxonomy" id="183260"/>
    <lineage>
        <taxon>Eukaryota</taxon>
        <taxon>Viridiplantae</taxon>
        <taxon>Streptophyta</taxon>
        <taxon>Embryophyta</taxon>
        <taxon>Tracheophyta</taxon>
        <taxon>Spermatophyta</taxon>
        <taxon>Magnoliopsida</taxon>
        <taxon>eudicotyledons</taxon>
        <taxon>Gunneridae</taxon>
        <taxon>Pentapetalae</taxon>
        <taxon>rosids</taxon>
        <taxon>malvids</taxon>
        <taxon>Malvales</taxon>
        <taxon>Malvaceae</taxon>
        <taxon>Malvoideae</taxon>
        <taxon>Hibiscus</taxon>
    </lineage>
</organism>
<gene>
    <name evidence="1" type="ORF">V6N11_004211</name>
    <name evidence="2" type="ORF">V6N11_004224</name>
</gene>
<reference evidence="2 3" key="1">
    <citation type="journal article" date="2024" name="G3 (Bethesda)">
        <title>Genome assembly of Hibiscus sabdariffa L. provides insights into metabolisms of medicinal natural products.</title>
        <authorList>
            <person name="Kim T."/>
        </authorList>
    </citation>
    <scope>NUCLEOTIDE SEQUENCE [LARGE SCALE GENOMIC DNA]</scope>
    <source>
        <strain evidence="2">TK-2024</strain>
        <tissue evidence="2">Old leaves</tissue>
    </source>
</reference>
<accession>A0ABR2SFS1</accession>